<dbReference type="AlphaFoldDB" id="A0A497JIQ7"/>
<dbReference type="GO" id="GO:0019773">
    <property type="term" value="C:proteasome core complex, alpha-subunit complex"/>
    <property type="evidence" value="ECO:0007669"/>
    <property type="project" value="UniProtKB-UniRule"/>
</dbReference>
<evidence type="ECO:0000259" key="5">
    <source>
        <dbReference type="SMART" id="SM00948"/>
    </source>
</evidence>
<evidence type="ECO:0000313" key="6">
    <source>
        <dbReference type="EMBL" id="RLG71099.1"/>
    </source>
</evidence>
<dbReference type="InterPro" id="IPR050115">
    <property type="entry name" value="Proteasome_alpha"/>
</dbReference>
<keyword evidence="3 4" id="KW-0647">Proteasome</keyword>
<dbReference type="PANTHER" id="PTHR11599">
    <property type="entry name" value="PROTEASOME SUBUNIT ALPHA/BETA"/>
    <property type="match status" value="1"/>
</dbReference>
<accession>A0A497JIQ7</accession>
<evidence type="ECO:0000256" key="4">
    <source>
        <dbReference type="PROSITE-ProRule" id="PRU00808"/>
    </source>
</evidence>
<evidence type="ECO:0000313" key="7">
    <source>
        <dbReference type="Proteomes" id="UP000278031"/>
    </source>
</evidence>
<dbReference type="Pfam" id="PF00227">
    <property type="entry name" value="Proteasome"/>
    <property type="match status" value="1"/>
</dbReference>
<dbReference type="InterPro" id="IPR001353">
    <property type="entry name" value="Proteasome_sua/b"/>
</dbReference>
<dbReference type="InterPro" id="IPR000426">
    <property type="entry name" value="Proteasome_asu_N"/>
</dbReference>
<protein>
    <submittedName>
        <fullName evidence="6">Proteasome subunit alpha</fullName>
    </submittedName>
</protein>
<comment type="subcellular location">
    <subcellularLocation>
        <location evidence="1">Cytoplasm</location>
    </subcellularLocation>
</comment>
<name>A0A497JIQ7_9ARCH</name>
<dbReference type="SUPFAM" id="SSF56235">
    <property type="entry name" value="N-terminal nucleophile aminohydrolases (Ntn hydrolases)"/>
    <property type="match status" value="1"/>
</dbReference>
<dbReference type="EMBL" id="QMWP01000010">
    <property type="protein sequence ID" value="RLG71099.1"/>
    <property type="molecule type" value="Genomic_DNA"/>
</dbReference>
<organism evidence="6 7">
    <name type="scientific">Candidatus Iainarchaeum sp</name>
    <dbReference type="NCBI Taxonomy" id="3101447"/>
    <lineage>
        <taxon>Archaea</taxon>
        <taxon>Candidatus Iainarchaeota</taxon>
        <taxon>Candidatus Iainarchaeia</taxon>
        <taxon>Candidatus Iainarchaeales</taxon>
        <taxon>Candidatus Iainarchaeaceae</taxon>
        <taxon>Candidatus Iainarchaeum</taxon>
    </lineage>
</organism>
<dbReference type="PROSITE" id="PS51475">
    <property type="entry name" value="PROTEASOME_ALPHA_2"/>
    <property type="match status" value="1"/>
</dbReference>
<dbReference type="GO" id="GO:0006511">
    <property type="term" value="P:ubiquitin-dependent protein catabolic process"/>
    <property type="evidence" value="ECO:0007669"/>
    <property type="project" value="InterPro"/>
</dbReference>
<gene>
    <name evidence="6" type="ORF">DRO04_00515</name>
</gene>
<evidence type="ECO:0000256" key="3">
    <source>
        <dbReference type="ARBA" id="ARBA00022942"/>
    </source>
</evidence>
<dbReference type="InterPro" id="IPR029055">
    <property type="entry name" value="Ntn_hydrolases_N"/>
</dbReference>
<dbReference type="FunFam" id="3.60.20.10:FF:000004">
    <property type="entry name" value="Proteasome subunit alpha type-4"/>
    <property type="match status" value="1"/>
</dbReference>
<dbReference type="Gene3D" id="3.60.20.10">
    <property type="entry name" value="Glutamine Phosphoribosylpyrophosphate, subunit 1, domain 1"/>
    <property type="match status" value="1"/>
</dbReference>
<evidence type="ECO:0000256" key="2">
    <source>
        <dbReference type="ARBA" id="ARBA00022490"/>
    </source>
</evidence>
<keyword evidence="2" id="KW-0963">Cytoplasm</keyword>
<dbReference type="GO" id="GO:0010498">
    <property type="term" value="P:proteasomal protein catabolic process"/>
    <property type="evidence" value="ECO:0007669"/>
    <property type="project" value="UniProtKB-ARBA"/>
</dbReference>
<dbReference type="InterPro" id="IPR023332">
    <property type="entry name" value="Proteasome_alpha-type"/>
</dbReference>
<dbReference type="SMART" id="SM00948">
    <property type="entry name" value="Proteasome_A_N"/>
    <property type="match status" value="1"/>
</dbReference>
<feature type="domain" description="Proteasome alpha-type subunits" evidence="5">
    <location>
        <begin position="14"/>
        <end position="36"/>
    </location>
</feature>
<dbReference type="Proteomes" id="UP000278031">
    <property type="component" value="Unassembled WGS sequence"/>
</dbReference>
<comment type="similarity">
    <text evidence="4">Belongs to the peptidase T1A family.</text>
</comment>
<dbReference type="Pfam" id="PF10584">
    <property type="entry name" value="Proteasome_A_N"/>
    <property type="match status" value="1"/>
</dbReference>
<comment type="caution">
    <text evidence="6">The sequence shown here is derived from an EMBL/GenBank/DDBJ whole genome shotgun (WGS) entry which is preliminary data.</text>
</comment>
<dbReference type="GO" id="GO:0004175">
    <property type="term" value="F:endopeptidase activity"/>
    <property type="evidence" value="ECO:0007669"/>
    <property type="project" value="UniProtKB-ARBA"/>
</dbReference>
<sequence length="245" mass="27659">MLHLYPIRERAAAYDRVAAMFSPDGRLYQVEYASKIVAQGTMGCGIVYKDGILFGADKKVASKLLIPDSIEKVFMIDDNIGAVSSGLVGDARRLIQYAREKAQEHNMIYGEHIHIENLVKEISNIKQTFTQYAGMRPFGVSFIIGGIDDTGKRLFETEPSGALAEYKAVAIGNNRKAAMELFEKEYYEDISFEDAVKLILKALEKGLAEKEKLDYNRLEFAYIEEKTPFTRIPKQKIKNIATKKK</sequence>
<evidence type="ECO:0000256" key="1">
    <source>
        <dbReference type="ARBA" id="ARBA00004496"/>
    </source>
</evidence>
<proteinExistence type="inferred from homology"/>
<dbReference type="GO" id="GO:0005737">
    <property type="term" value="C:cytoplasm"/>
    <property type="evidence" value="ECO:0007669"/>
    <property type="project" value="UniProtKB-SubCell"/>
</dbReference>
<dbReference type="NCBIfam" id="NF003075">
    <property type="entry name" value="PRK03996.1"/>
    <property type="match status" value="1"/>
</dbReference>
<reference evidence="6 7" key="1">
    <citation type="submission" date="2018-06" db="EMBL/GenBank/DDBJ databases">
        <title>Extensive metabolic versatility and redundancy in microbially diverse, dynamic hydrothermal sediments.</title>
        <authorList>
            <person name="Dombrowski N."/>
            <person name="Teske A."/>
            <person name="Baker B.J."/>
        </authorList>
    </citation>
    <scope>NUCLEOTIDE SEQUENCE [LARGE SCALE GENOMIC DNA]</scope>
    <source>
        <strain evidence="6">B51_G17</strain>
    </source>
</reference>